<keyword evidence="1" id="KW-0472">Membrane</keyword>
<dbReference type="PANTHER" id="PTHR31563">
    <property type="entry name" value="ION CHANNEL POLLUX-RELATED"/>
    <property type="match status" value="1"/>
</dbReference>
<organism evidence="2 3">
    <name type="scientific">Brachyspira aalborgi</name>
    <dbReference type="NCBI Taxonomy" id="29522"/>
    <lineage>
        <taxon>Bacteria</taxon>
        <taxon>Pseudomonadati</taxon>
        <taxon>Spirochaetota</taxon>
        <taxon>Spirochaetia</taxon>
        <taxon>Brachyspirales</taxon>
        <taxon>Brachyspiraceae</taxon>
        <taxon>Brachyspira</taxon>
    </lineage>
</organism>
<dbReference type="PANTHER" id="PTHR31563:SF10">
    <property type="entry name" value="ION CHANNEL POLLUX-RELATED"/>
    <property type="match status" value="1"/>
</dbReference>
<dbReference type="RefSeq" id="WP_147738214.1">
    <property type="nucleotide sequence ID" value="NZ_SAXU01000001.1"/>
</dbReference>
<gene>
    <name evidence="2" type="ORF">EPJ79_01750</name>
</gene>
<keyword evidence="1" id="KW-1133">Transmembrane helix</keyword>
<feature type="transmembrane region" description="Helical" evidence="1">
    <location>
        <begin position="21"/>
        <end position="44"/>
    </location>
</feature>
<comment type="caution">
    <text evidence="2">The sequence shown here is derived from an EMBL/GenBank/DDBJ whole genome shotgun (WGS) entry which is preliminary data.</text>
</comment>
<protein>
    <recommendedName>
        <fullName evidence="4">Potassium transporter TrkA</fullName>
    </recommendedName>
</protein>
<dbReference type="AlphaFoldDB" id="A0A5C8D369"/>
<dbReference type="Gene3D" id="3.40.50.720">
    <property type="entry name" value="NAD(P)-binding Rossmann-like Domain"/>
    <property type="match status" value="1"/>
</dbReference>
<evidence type="ECO:0000313" key="3">
    <source>
        <dbReference type="Proteomes" id="UP000324638"/>
    </source>
</evidence>
<dbReference type="GO" id="GO:0006811">
    <property type="term" value="P:monoatomic ion transport"/>
    <property type="evidence" value="ECO:0007669"/>
    <property type="project" value="InterPro"/>
</dbReference>
<dbReference type="SUPFAM" id="SSF51735">
    <property type="entry name" value="NAD(P)-binding Rossmann-fold domains"/>
    <property type="match status" value="1"/>
</dbReference>
<keyword evidence="1" id="KW-0812">Transmembrane</keyword>
<evidence type="ECO:0000313" key="2">
    <source>
        <dbReference type="EMBL" id="TXJ19909.1"/>
    </source>
</evidence>
<name>A0A5C8D369_9SPIR</name>
<dbReference type="InterPro" id="IPR044849">
    <property type="entry name" value="CASTOR/POLLUX/SYM8-like"/>
</dbReference>
<dbReference type="InterPro" id="IPR036291">
    <property type="entry name" value="NAD(P)-bd_dom_sf"/>
</dbReference>
<proteinExistence type="predicted"/>
<dbReference type="Proteomes" id="UP000324638">
    <property type="component" value="Unassembled WGS sequence"/>
</dbReference>
<dbReference type="EMBL" id="SAXU01000001">
    <property type="protein sequence ID" value="TXJ19909.1"/>
    <property type="molecule type" value="Genomic_DNA"/>
</dbReference>
<sequence length="591" mass="67826">MFKRYIKYRIDRIFSKGLTHQLVVLVFVIVIILAVVSIFMKLVFDYPITKGFWDSLMQFIDTGNISAVEANLGIVVTFLSVTFIGVCGWGLLIAMINNSLQDKISNLSRGNAFIMEKNHSIILGYGEEALTIIEEFINGRAKKIVLLSKTDTDSIKKRISFLNKKRKVDIIVRQGNPNIIENLKLLNIEKASSISVINDNDADSIKILLSLKMIYNEAKKKSENINPMNICVLVNNKNSIELIKSIEEENFIIHIVYKYGILYKLIAQSIIYTGLSSVYEELFSYEGPDIKIEYKHNHSNSKFVDVASKYLSDTIDSKVLLGIIKDKKSDITNSDCKIKSEYKELYIPNPNYKIIENDKLVVLYTNYTENEKKLDISKHIAEKTSHKNNILLICNDKQSNELIDTIKSYNNEEETNIIQINYDKVDYKSDFISKKLNEEKITKIILISEDIETDIKAINTLLIIRQVIKEENHHIPVLSLINSIENRDLIRSDDLRDFIVSGNLIGMLMAHASFNPDMLYIFNELLSEYGKDIIIKKYNIGHVNKFKDTYLKLLNNNEIIIGYKKDDTIILNPKSNEDLTNEIIVITNNSD</sequence>
<reference evidence="2 3" key="1">
    <citation type="journal article" date="1992" name="Lakartidningen">
        <title>[Penicillin V and not amoxicillin is the first choice preparation in acute otitis].</title>
        <authorList>
            <person name="Kamme C."/>
            <person name="Lundgren K."/>
            <person name="Prellner K."/>
        </authorList>
    </citation>
    <scope>NUCLEOTIDE SEQUENCE [LARGE SCALE GENOMIC DNA]</scope>
    <source>
        <strain evidence="2 3">513A</strain>
    </source>
</reference>
<evidence type="ECO:0008006" key="4">
    <source>
        <dbReference type="Google" id="ProtNLM"/>
    </source>
</evidence>
<feature type="transmembrane region" description="Helical" evidence="1">
    <location>
        <begin position="72"/>
        <end position="96"/>
    </location>
</feature>
<evidence type="ECO:0000256" key="1">
    <source>
        <dbReference type="SAM" id="Phobius"/>
    </source>
</evidence>
<accession>A0A5C8D369</accession>